<evidence type="ECO:0000256" key="2">
    <source>
        <dbReference type="ARBA" id="ARBA00022485"/>
    </source>
</evidence>
<dbReference type="NCBIfam" id="TIGR00238">
    <property type="entry name" value="KamA family radical SAM protein"/>
    <property type="match status" value="1"/>
</dbReference>
<dbReference type="PANTHER" id="PTHR30538:SF0">
    <property type="entry name" value="L-LYSINE 2,3-AMINOMUTASE AQ_1632-RELATED"/>
    <property type="match status" value="1"/>
</dbReference>
<keyword evidence="3" id="KW-0949">S-adenosyl-L-methionine</keyword>
<comment type="cofactor">
    <cofactor evidence="1">
        <name>pyridoxal 5'-phosphate</name>
        <dbReference type="ChEBI" id="CHEBI:597326"/>
    </cofactor>
</comment>
<dbReference type="Proteomes" id="UP001370758">
    <property type="component" value="Unassembled WGS sequence"/>
</dbReference>
<comment type="caution">
    <text evidence="9">The sequence shown here is derived from an EMBL/GenBank/DDBJ whole genome shotgun (WGS) entry which is preliminary data.</text>
</comment>
<dbReference type="SFLD" id="SFLDS00029">
    <property type="entry name" value="Radical_SAM"/>
    <property type="match status" value="1"/>
</dbReference>
<evidence type="ECO:0000256" key="3">
    <source>
        <dbReference type="ARBA" id="ARBA00022691"/>
    </source>
</evidence>
<evidence type="ECO:0000256" key="7">
    <source>
        <dbReference type="ARBA" id="ARBA00023014"/>
    </source>
</evidence>
<reference evidence="9 10" key="1">
    <citation type="submission" date="2023-08" db="EMBL/GenBank/DDBJ databases">
        <authorList>
            <person name="Palmer J.M."/>
        </authorList>
    </citation>
    <scope>NUCLEOTIDE SEQUENCE [LARGE SCALE GENOMIC DNA]</scope>
    <source>
        <strain evidence="9 10">TWF481</strain>
    </source>
</reference>
<dbReference type="EMBL" id="JAVHJL010000001">
    <property type="protein sequence ID" value="KAK6511288.1"/>
    <property type="molecule type" value="Genomic_DNA"/>
</dbReference>
<name>A0AAV9WNS1_9PEZI</name>
<gene>
    <name evidence="9" type="ORF">TWF481_000209</name>
</gene>
<keyword evidence="2" id="KW-0004">4Fe-4S</keyword>
<evidence type="ECO:0000313" key="10">
    <source>
        <dbReference type="Proteomes" id="UP001370758"/>
    </source>
</evidence>
<organism evidence="9 10">
    <name type="scientific">Arthrobotrys musiformis</name>
    <dbReference type="NCBI Taxonomy" id="47236"/>
    <lineage>
        <taxon>Eukaryota</taxon>
        <taxon>Fungi</taxon>
        <taxon>Dikarya</taxon>
        <taxon>Ascomycota</taxon>
        <taxon>Pezizomycotina</taxon>
        <taxon>Orbiliomycetes</taxon>
        <taxon>Orbiliales</taxon>
        <taxon>Orbiliaceae</taxon>
        <taxon>Arthrobotrys</taxon>
    </lineage>
</organism>
<dbReference type="InterPro" id="IPR007197">
    <property type="entry name" value="rSAM"/>
</dbReference>
<sequence>MALTYSFKNIIARSRYPLLSRCYSSVSTAINPPLLAPIVPVSPYVNLERDPYWQKIPQWRDVEESQFLSYSWQIANTVQTAPKLFNFLESVLPSKIPHNDISQSKTQISSREKFIVDVMEGIEVAPMSTRLTPHILSCIDWTNDPLGDPLRKQFIPMKSAIIPDHPKLTLDSLGETNDSPVPGLVHRYPDKALFLAISVCPVYCRFCTRSYSIGAETPSTKKSRFLPTRKRWSKVFDYVASTPTLHDIVISGGDSYYLDPQQILEIGQYLLSIPHIQRIRYASKGLAVCPSRILDNEDSWAGALIQVSAAARMMGKSVALHTHFNHPNEISWVTKLAAQRLYESGVTVRNQTVLLRGVNDNTATMKELIHGLANMNIQPYYVYQGDMVRGVEDLRTPLHQSLDLEKNIRGTIAGFLMPQFVVDLPEGGGKRLVSSYDSYDRQTGVSRFTAPGVKGMNVFEYHDPLWSLGTT</sequence>
<dbReference type="GO" id="GO:0003824">
    <property type="term" value="F:catalytic activity"/>
    <property type="evidence" value="ECO:0007669"/>
    <property type="project" value="InterPro"/>
</dbReference>
<dbReference type="GO" id="GO:0046872">
    <property type="term" value="F:metal ion binding"/>
    <property type="evidence" value="ECO:0007669"/>
    <property type="project" value="UniProtKB-KW"/>
</dbReference>
<keyword evidence="7" id="KW-0411">Iron-sulfur</keyword>
<dbReference type="SUPFAM" id="SSF102114">
    <property type="entry name" value="Radical SAM enzymes"/>
    <property type="match status" value="1"/>
</dbReference>
<evidence type="ECO:0000256" key="6">
    <source>
        <dbReference type="ARBA" id="ARBA00023004"/>
    </source>
</evidence>
<accession>A0AAV9WNS1</accession>
<dbReference type="InterPro" id="IPR058240">
    <property type="entry name" value="rSAM_sf"/>
</dbReference>
<proteinExistence type="predicted"/>
<evidence type="ECO:0000259" key="8">
    <source>
        <dbReference type="PROSITE" id="PS51918"/>
    </source>
</evidence>
<dbReference type="SFLD" id="SFLDG01070">
    <property type="entry name" value="PLP-dependent"/>
    <property type="match status" value="1"/>
</dbReference>
<protein>
    <recommendedName>
        <fullName evidence="8">Radical SAM core domain-containing protein</fullName>
    </recommendedName>
</protein>
<dbReference type="PANTHER" id="PTHR30538">
    <property type="entry name" value="LYSINE 2,3-AMINOMUTASE-RELATED"/>
    <property type="match status" value="1"/>
</dbReference>
<evidence type="ECO:0000256" key="1">
    <source>
        <dbReference type="ARBA" id="ARBA00001933"/>
    </source>
</evidence>
<dbReference type="PROSITE" id="PS51918">
    <property type="entry name" value="RADICAL_SAM"/>
    <property type="match status" value="1"/>
</dbReference>
<keyword evidence="6" id="KW-0408">Iron</keyword>
<keyword evidence="4" id="KW-0479">Metal-binding</keyword>
<feature type="domain" description="Radical SAM core" evidence="8">
    <location>
        <begin position="187"/>
        <end position="416"/>
    </location>
</feature>
<keyword evidence="5" id="KW-0663">Pyridoxal phosphate</keyword>
<evidence type="ECO:0000256" key="5">
    <source>
        <dbReference type="ARBA" id="ARBA00022898"/>
    </source>
</evidence>
<dbReference type="AlphaFoldDB" id="A0AAV9WNS1"/>
<evidence type="ECO:0000313" key="9">
    <source>
        <dbReference type="EMBL" id="KAK6511288.1"/>
    </source>
</evidence>
<dbReference type="InterPro" id="IPR003739">
    <property type="entry name" value="Lys_aminomutase/Glu_NH3_mut"/>
</dbReference>
<dbReference type="GO" id="GO:0051539">
    <property type="term" value="F:4 iron, 4 sulfur cluster binding"/>
    <property type="evidence" value="ECO:0007669"/>
    <property type="project" value="UniProtKB-KW"/>
</dbReference>
<dbReference type="InterPro" id="IPR013785">
    <property type="entry name" value="Aldolase_TIM"/>
</dbReference>
<dbReference type="Gene3D" id="3.20.20.70">
    <property type="entry name" value="Aldolase class I"/>
    <property type="match status" value="1"/>
</dbReference>
<keyword evidence="10" id="KW-1185">Reference proteome</keyword>
<evidence type="ECO:0000256" key="4">
    <source>
        <dbReference type="ARBA" id="ARBA00022723"/>
    </source>
</evidence>